<reference evidence="2" key="1">
    <citation type="submission" date="2020-02" db="EMBL/GenBank/DDBJ databases">
        <authorList>
            <person name="Meier V. D."/>
        </authorList>
    </citation>
    <scope>NUCLEOTIDE SEQUENCE</scope>
    <source>
        <strain evidence="2">AVDCRST_MAG68</strain>
    </source>
</reference>
<feature type="compositionally biased region" description="Low complexity" evidence="1">
    <location>
        <begin position="10"/>
        <end position="32"/>
    </location>
</feature>
<dbReference type="AlphaFoldDB" id="A0A6J4MGA6"/>
<accession>A0A6J4MGA6</accession>
<feature type="non-terminal residue" evidence="2">
    <location>
        <position position="39"/>
    </location>
</feature>
<organism evidence="2">
    <name type="scientific">uncultured Gemmatimonadota bacterium</name>
    <dbReference type="NCBI Taxonomy" id="203437"/>
    <lineage>
        <taxon>Bacteria</taxon>
        <taxon>Pseudomonadati</taxon>
        <taxon>Gemmatimonadota</taxon>
        <taxon>environmental samples</taxon>
    </lineage>
</organism>
<name>A0A6J4MGA6_9BACT</name>
<protein>
    <submittedName>
        <fullName evidence="2">Uncharacterized protein</fullName>
    </submittedName>
</protein>
<feature type="region of interest" description="Disordered" evidence="1">
    <location>
        <begin position="1"/>
        <end position="39"/>
    </location>
</feature>
<evidence type="ECO:0000313" key="2">
    <source>
        <dbReference type="EMBL" id="CAA9358817.1"/>
    </source>
</evidence>
<feature type="non-terminal residue" evidence="2">
    <location>
        <position position="1"/>
    </location>
</feature>
<dbReference type="EMBL" id="CADCTW010000195">
    <property type="protein sequence ID" value="CAA9358817.1"/>
    <property type="molecule type" value="Genomic_DNA"/>
</dbReference>
<proteinExistence type="predicted"/>
<evidence type="ECO:0000256" key="1">
    <source>
        <dbReference type="SAM" id="MobiDB-lite"/>
    </source>
</evidence>
<gene>
    <name evidence="2" type="ORF">AVDCRST_MAG68-4231</name>
</gene>
<sequence>CGASRTLSNPPRFRPAGGRGLLARPLLRQRGQTLQGDED</sequence>